<accession>A0A0D1X953</accession>
<dbReference type="EMBL" id="LGUG01000002">
    <property type="protein sequence ID" value="KON99294.1"/>
    <property type="molecule type" value="Genomic_DNA"/>
</dbReference>
<reference evidence="1 2" key="1">
    <citation type="submission" date="2015-07" db="EMBL/GenBank/DDBJ databases">
        <title>Fjat-14205 dsm 2895.</title>
        <authorList>
            <person name="Liu B."/>
            <person name="Wang J."/>
            <person name="Zhu Y."/>
            <person name="Liu G."/>
            <person name="Chen Q."/>
            <person name="Chen Z."/>
            <person name="Lan J."/>
            <person name="Che J."/>
            <person name="Ge C."/>
            <person name="Shi H."/>
            <person name="Pan Z."/>
            <person name="Liu X."/>
        </authorList>
    </citation>
    <scope>NUCLEOTIDE SEQUENCE [LARGE SCALE GENOMIC DNA]</scope>
    <source>
        <strain evidence="1 2">DSM 2895</strain>
    </source>
</reference>
<comment type="caution">
    <text evidence="1">The sequence shown here is derived from an EMBL/GenBank/DDBJ whole genome shotgun (WGS) entry which is preliminary data.</text>
</comment>
<protein>
    <submittedName>
        <fullName evidence="1">Uncharacterized protein</fullName>
    </submittedName>
</protein>
<dbReference type="STRING" id="47500.AF333_00730"/>
<dbReference type="AlphaFoldDB" id="A0A0D1X953"/>
<evidence type="ECO:0000313" key="2">
    <source>
        <dbReference type="Proteomes" id="UP000037269"/>
    </source>
</evidence>
<name>A0A0D1X953_ANEMI</name>
<proteinExistence type="predicted"/>
<evidence type="ECO:0000313" key="1">
    <source>
        <dbReference type="EMBL" id="KON99294.1"/>
    </source>
</evidence>
<keyword evidence="2" id="KW-1185">Reference proteome</keyword>
<organism evidence="1 2">
    <name type="scientific">Aneurinibacillus migulanus</name>
    <name type="common">Bacillus migulanus</name>
    <dbReference type="NCBI Taxonomy" id="47500"/>
    <lineage>
        <taxon>Bacteria</taxon>
        <taxon>Bacillati</taxon>
        <taxon>Bacillota</taxon>
        <taxon>Bacilli</taxon>
        <taxon>Bacillales</taxon>
        <taxon>Paenibacillaceae</taxon>
        <taxon>Aneurinibacillus group</taxon>
        <taxon>Aneurinibacillus</taxon>
    </lineage>
</organism>
<gene>
    <name evidence="1" type="ORF">AF333_00730</name>
</gene>
<dbReference type="PATRIC" id="fig|47500.12.peg.1390"/>
<dbReference type="Proteomes" id="UP000037269">
    <property type="component" value="Unassembled WGS sequence"/>
</dbReference>
<sequence length="67" mass="7582">MHKKPIQTGSVFLMGNKGYVVVGWKSDISFIHVECMVQQAKKSSNAFKFFLYAYLEVGNKKAVCVIH</sequence>